<reference evidence="4" key="2">
    <citation type="journal article" date="2011" name="Stand. Genomic Sci.">
        <title>Complete genome sequence of Weeksella virosa type strain (9751T).</title>
        <authorList>
            <person name="Lang E."/>
            <person name="Teshima H."/>
            <person name="Lucas S."/>
            <person name="Lapidus A."/>
            <person name="Hammon N."/>
            <person name="Deshpande S."/>
            <person name="Nolan M."/>
            <person name="Cheng J."/>
            <person name="Pitluck S."/>
            <person name="Liolios K."/>
            <person name="Pagani I."/>
            <person name="Mikhailova N."/>
            <person name="Ivanova N."/>
            <person name="Mavromatis K."/>
            <person name="Pati A."/>
            <person name="Tapia R."/>
            <person name="Han C."/>
            <person name="Goodwin L."/>
            <person name="Chen A."/>
            <person name="Palaniappan K."/>
            <person name="Land M."/>
            <person name="Hauser L."/>
            <person name="Chang Y."/>
            <person name="Jeffries C."/>
            <person name="Brambilla E."/>
            <person name="Kopitz M."/>
            <person name="Rohde M."/>
            <person name="Goker M."/>
            <person name="Tindall B."/>
            <person name="Detter J."/>
            <person name="Woyke T."/>
            <person name="Bristow J."/>
            <person name="Eisen J."/>
            <person name="Markowitz V."/>
            <person name="Hugenholtz P."/>
            <person name="Klenk H."/>
            <person name="Kyrpides N."/>
        </authorList>
    </citation>
    <scope>NUCLEOTIDE SEQUENCE [LARGE SCALE GENOMIC DNA]</scope>
    <source>
        <strain evidence="4">ATCC 43766 / DSM 16922 / JCM 21250 / NBRC 16016 / NCTC 11634 / CL345/78</strain>
    </source>
</reference>
<dbReference type="AlphaFoldDB" id="F0P1X3"/>
<name>F0P1X3_WEEVC</name>
<dbReference type="EMBL" id="CP002455">
    <property type="protein sequence ID" value="ADX67683.1"/>
    <property type="molecule type" value="Genomic_DNA"/>
</dbReference>
<dbReference type="STRING" id="865938.Weevi_0974"/>
<evidence type="ECO:0000313" key="4">
    <source>
        <dbReference type="Proteomes" id="UP000008641"/>
    </source>
</evidence>
<proteinExistence type="predicted"/>
<evidence type="ECO:0000256" key="2">
    <source>
        <dbReference type="SAM" id="SignalP"/>
    </source>
</evidence>
<keyword evidence="4" id="KW-1185">Reference proteome</keyword>
<feature type="compositionally biased region" description="Basic and acidic residues" evidence="1">
    <location>
        <begin position="27"/>
        <end position="37"/>
    </location>
</feature>
<dbReference type="RefSeq" id="WP_013598073.1">
    <property type="nucleotide sequence ID" value="NC_015144.1"/>
</dbReference>
<evidence type="ECO:0000313" key="3">
    <source>
        <dbReference type="EMBL" id="ADX67683.1"/>
    </source>
</evidence>
<keyword evidence="2" id="KW-0732">Signal</keyword>
<sequence length="79" mass="8669">MKKLLLLSLFSVAAVAFAQQGPSKKFQKQENPTKESKAVNTQGKAATLKNSSHYQQKATQPVSAVKEATLKAEPVERKR</sequence>
<feature type="signal peptide" evidence="2">
    <location>
        <begin position="1"/>
        <end position="18"/>
    </location>
</feature>
<dbReference type="KEGG" id="wvi:Weevi_0974"/>
<dbReference type="Proteomes" id="UP000008641">
    <property type="component" value="Chromosome"/>
</dbReference>
<organism evidence="3 4">
    <name type="scientific">Weeksella virosa (strain ATCC 43766 / DSM 16922 / JCM 21250 / CCUG 30538 / CDC 9751 / IAM 14551 / NBRC 16016 / NCTC 11634 / CL345/78)</name>
    <dbReference type="NCBI Taxonomy" id="865938"/>
    <lineage>
        <taxon>Bacteria</taxon>
        <taxon>Pseudomonadati</taxon>
        <taxon>Bacteroidota</taxon>
        <taxon>Flavobacteriia</taxon>
        <taxon>Flavobacteriales</taxon>
        <taxon>Weeksellaceae</taxon>
        <taxon>Weeksella</taxon>
    </lineage>
</organism>
<feature type="compositionally biased region" description="Basic and acidic residues" evidence="1">
    <location>
        <begin position="68"/>
        <end position="79"/>
    </location>
</feature>
<accession>F0P1X3</accession>
<protein>
    <submittedName>
        <fullName evidence="3">Uncharacterized protein</fullName>
    </submittedName>
</protein>
<reference evidence="3 4" key="1">
    <citation type="journal article" date="2011" name="Stand. Genomic Sci.">
        <title>Complete genome sequence of Weeksella virosa type strain (9751).</title>
        <authorList>
            <person name="Lang E."/>
            <person name="Teshima H."/>
            <person name="Lucas S."/>
            <person name="Lapidus A."/>
            <person name="Hammon N."/>
            <person name="Deshpande S."/>
            <person name="Nolan M."/>
            <person name="Cheng J.F."/>
            <person name="Pitluck S."/>
            <person name="Liolios K."/>
            <person name="Pagani I."/>
            <person name="Mikhailova N."/>
            <person name="Ivanova N."/>
            <person name="Mavromatis K."/>
            <person name="Pati A."/>
            <person name="Tapia R."/>
            <person name="Han C."/>
            <person name="Goodwin L."/>
            <person name="Chen A."/>
            <person name="Palaniappan K."/>
            <person name="Land M."/>
            <person name="Hauser L."/>
            <person name="Chang Y.J."/>
            <person name="Jeffries C.D."/>
            <person name="Brambilla E.M."/>
            <person name="Kopitz M."/>
            <person name="Rohde M."/>
            <person name="Goker M."/>
            <person name="Tindall B.J."/>
            <person name="Detter J.C."/>
            <person name="Woyke T."/>
            <person name="Bristow J."/>
            <person name="Eisen J.A."/>
            <person name="Markowitz V."/>
            <person name="Hugenholtz P."/>
            <person name="Klenk H.P."/>
            <person name="Kyrpides N.C."/>
        </authorList>
    </citation>
    <scope>NUCLEOTIDE SEQUENCE [LARGE SCALE GENOMIC DNA]</scope>
    <source>
        <strain evidence="4">ATCC 43766 / DSM 16922 / JCM 21250 / NBRC 16016 / NCTC 11634 / CL345/78</strain>
    </source>
</reference>
<evidence type="ECO:0000256" key="1">
    <source>
        <dbReference type="SAM" id="MobiDB-lite"/>
    </source>
</evidence>
<gene>
    <name evidence="3" type="ordered locus">Weevi_0974</name>
</gene>
<feature type="compositionally biased region" description="Polar residues" evidence="1">
    <location>
        <begin position="38"/>
        <end position="62"/>
    </location>
</feature>
<feature type="region of interest" description="Disordered" evidence="1">
    <location>
        <begin position="21"/>
        <end position="79"/>
    </location>
</feature>
<feature type="chain" id="PRO_5003256455" evidence="2">
    <location>
        <begin position="19"/>
        <end position="79"/>
    </location>
</feature>
<dbReference type="HOGENOM" id="CLU_2605169_0_0_10"/>